<keyword evidence="3" id="KW-0813">Transport</keyword>
<comment type="subunit">
    <text evidence="10">The complex is composed of two ATP-binding proteins (NikD and NikE), two transmembrane proteins (NikB and NikC) and a solute-binding protein (NikA).</text>
</comment>
<evidence type="ECO:0000256" key="2">
    <source>
        <dbReference type="ARBA" id="ARBA00005417"/>
    </source>
</evidence>
<dbReference type="Proteomes" id="UP000295484">
    <property type="component" value="Unassembled WGS sequence"/>
</dbReference>
<keyword evidence="4" id="KW-1003">Cell membrane</keyword>
<keyword evidence="6 15" id="KW-0067">ATP-binding</keyword>
<evidence type="ECO:0000256" key="11">
    <source>
        <dbReference type="ARBA" id="ARBA00039098"/>
    </source>
</evidence>
<dbReference type="PANTHER" id="PTHR43297:SF13">
    <property type="entry name" value="NICKEL ABC TRANSPORTER, ATP-BINDING PROTEIN"/>
    <property type="match status" value="1"/>
</dbReference>
<evidence type="ECO:0000256" key="3">
    <source>
        <dbReference type="ARBA" id="ARBA00022448"/>
    </source>
</evidence>
<keyword evidence="7" id="KW-1278">Translocase</keyword>
<keyword evidence="8" id="KW-0406">Ion transport</keyword>
<evidence type="ECO:0000256" key="8">
    <source>
        <dbReference type="ARBA" id="ARBA00023065"/>
    </source>
</evidence>
<comment type="similarity">
    <text evidence="2">Belongs to the ABC transporter superfamily.</text>
</comment>
<dbReference type="RefSeq" id="WP_134077646.1">
    <property type="nucleotide sequence ID" value="NZ_SOEB01000007.1"/>
</dbReference>
<reference evidence="15 16" key="1">
    <citation type="submission" date="2019-03" db="EMBL/GenBank/DDBJ databases">
        <title>Genomic Encyclopedia of Type Strains, Phase IV (KMG-IV): sequencing the most valuable type-strain genomes for metagenomic binning, comparative biology and taxonomic classification.</title>
        <authorList>
            <person name="Goeker M."/>
        </authorList>
    </citation>
    <scope>NUCLEOTIDE SEQUENCE [LARGE SCALE GENOMIC DNA]</scope>
    <source>
        <strain evidence="15 16">JA181</strain>
    </source>
</reference>
<keyword evidence="5" id="KW-0547">Nucleotide-binding</keyword>
<dbReference type="InterPro" id="IPR017871">
    <property type="entry name" value="ABC_transporter-like_CS"/>
</dbReference>
<evidence type="ECO:0000256" key="7">
    <source>
        <dbReference type="ARBA" id="ARBA00022967"/>
    </source>
</evidence>
<name>A0A4R8FX29_9RHOB</name>
<evidence type="ECO:0000256" key="1">
    <source>
        <dbReference type="ARBA" id="ARBA00004417"/>
    </source>
</evidence>
<evidence type="ECO:0000256" key="5">
    <source>
        <dbReference type="ARBA" id="ARBA00022741"/>
    </source>
</evidence>
<dbReference type="EC" id="7.2.2.11" evidence="11"/>
<proteinExistence type="inferred from homology"/>
<dbReference type="SMART" id="SM00382">
    <property type="entry name" value="AAA"/>
    <property type="match status" value="1"/>
</dbReference>
<evidence type="ECO:0000313" key="15">
    <source>
        <dbReference type="EMBL" id="TDX30172.1"/>
    </source>
</evidence>
<comment type="subcellular location">
    <subcellularLocation>
        <location evidence="1">Cell inner membrane</location>
        <topology evidence="1">Peripheral membrane protein</topology>
    </subcellularLocation>
</comment>
<dbReference type="GO" id="GO:0015413">
    <property type="term" value="F:ABC-type nickel transporter activity"/>
    <property type="evidence" value="ECO:0007669"/>
    <property type="project" value="UniProtKB-EC"/>
</dbReference>
<feature type="domain" description="ABC transporter" evidence="14">
    <location>
        <begin position="2"/>
        <end position="225"/>
    </location>
</feature>
<evidence type="ECO:0000256" key="12">
    <source>
        <dbReference type="ARBA" id="ARBA00044143"/>
    </source>
</evidence>
<keyword evidence="9" id="KW-0472">Membrane</keyword>
<evidence type="ECO:0000256" key="6">
    <source>
        <dbReference type="ARBA" id="ARBA00022840"/>
    </source>
</evidence>
<dbReference type="InterPro" id="IPR003593">
    <property type="entry name" value="AAA+_ATPase"/>
</dbReference>
<dbReference type="Pfam" id="PF00005">
    <property type="entry name" value="ABC_tran"/>
    <property type="match status" value="1"/>
</dbReference>
<dbReference type="SUPFAM" id="SSF52540">
    <property type="entry name" value="P-loop containing nucleoside triphosphate hydrolases"/>
    <property type="match status" value="1"/>
</dbReference>
<dbReference type="InterPro" id="IPR050388">
    <property type="entry name" value="ABC_Ni/Peptide_Import"/>
</dbReference>
<dbReference type="Gene3D" id="3.40.50.300">
    <property type="entry name" value="P-loop containing nucleotide triphosphate hydrolases"/>
    <property type="match status" value="1"/>
</dbReference>
<sequence>MLRIEDLSVAFRQHDGRLTRPLAGVSLTVGPGDCAGLVGGSGAGKSLIAEALTGTLPRNAELSGRIEVSGRIALAPQAVTALDPLARAGTQIARLARLARRRADPAALMARLGLPEAALRAYPHELSGGMAKRVLIATALATGAGTLIADEPTLGLDPEAADRIMALLGGLAADGTGVLIISHDLPRLVATATRVTVLCEGRPVETAPAAAFPEGLTHPFTRALWDAQTWTATEWAEAC</sequence>
<dbReference type="AlphaFoldDB" id="A0A4R8FX29"/>
<dbReference type="GO" id="GO:0016887">
    <property type="term" value="F:ATP hydrolysis activity"/>
    <property type="evidence" value="ECO:0007669"/>
    <property type="project" value="InterPro"/>
</dbReference>
<evidence type="ECO:0000259" key="14">
    <source>
        <dbReference type="PROSITE" id="PS50893"/>
    </source>
</evidence>
<evidence type="ECO:0000256" key="9">
    <source>
        <dbReference type="ARBA" id="ARBA00023136"/>
    </source>
</evidence>
<dbReference type="GO" id="GO:0005886">
    <property type="term" value="C:plasma membrane"/>
    <property type="evidence" value="ECO:0007669"/>
    <property type="project" value="UniProtKB-SubCell"/>
</dbReference>
<comment type="catalytic activity">
    <reaction evidence="13">
        <text>Ni(2+)(out) + ATP + H2O = Ni(2+)(in) + ADP + phosphate + H(+)</text>
        <dbReference type="Rhea" id="RHEA:15557"/>
        <dbReference type="ChEBI" id="CHEBI:15377"/>
        <dbReference type="ChEBI" id="CHEBI:15378"/>
        <dbReference type="ChEBI" id="CHEBI:30616"/>
        <dbReference type="ChEBI" id="CHEBI:43474"/>
        <dbReference type="ChEBI" id="CHEBI:49786"/>
        <dbReference type="ChEBI" id="CHEBI:456216"/>
        <dbReference type="EC" id="7.2.2.11"/>
    </reaction>
    <physiologicalReaction direction="left-to-right" evidence="13">
        <dbReference type="Rhea" id="RHEA:15558"/>
    </physiologicalReaction>
</comment>
<dbReference type="GO" id="GO:0005524">
    <property type="term" value="F:ATP binding"/>
    <property type="evidence" value="ECO:0007669"/>
    <property type="project" value="UniProtKB-KW"/>
</dbReference>
<dbReference type="InterPro" id="IPR003439">
    <property type="entry name" value="ABC_transporter-like_ATP-bd"/>
</dbReference>
<evidence type="ECO:0000256" key="4">
    <source>
        <dbReference type="ARBA" id="ARBA00022475"/>
    </source>
</evidence>
<organism evidence="15 16">
    <name type="scientific">Rhodovulum visakhapatnamense</name>
    <dbReference type="NCBI Taxonomy" id="364297"/>
    <lineage>
        <taxon>Bacteria</taxon>
        <taxon>Pseudomonadati</taxon>
        <taxon>Pseudomonadota</taxon>
        <taxon>Alphaproteobacteria</taxon>
        <taxon>Rhodobacterales</taxon>
        <taxon>Paracoccaceae</taxon>
        <taxon>Rhodovulum</taxon>
    </lineage>
</organism>
<dbReference type="PROSITE" id="PS50893">
    <property type="entry name" value="ABC_TRANSPORTER_2"/>
    <property type="match status" value="1"/>
</dbReference>
<dbReference type="InterPro" id="IPR027417">
    <property type="entry name" value="P-loop_NTPase"/>
</dbReference>
<evidence type="ECO:0000313" key="16">
    <source>
        <dbReference type="Proteomes" id="UP000295484"/>
    </source>
</evidence>
<dbReference type="EMBL" id="SOEB01000007">
    <property type="protein sequence ID" value="TDX30172.1"/>
    <property type="molecule type" value="Genomic_DNA"/>
</dbReference>
<comment type="caution">
    <text evidence="15">The sequence shown here is derived from an EMBL/GenBank/DDBJ whole genome shotgun (WGS) entry which is preliminary data.</text>
</comment>
<accession>A0A4R8FX29</accession>
<protein>
    <recommendedName>
        <fullName evidence="12">Nickel import system ATP-binding protein NikD</fullName>
        <ecNumber evidence="11">7.2.2.11</ecNumber>
    </recommendedName>
</protein>
<evidence type="ECO:0000256" key="10">
    <source>
        <dbReference type="ARBA" id="ARBA00038669"/>
    </source>
</evidence>
<dbReference type="PROSITE" id="PS00211">
    <property type="entry name" value="ABC_TRANSPORTER_1"/>
    <property type="match status" value="1"/>
</dbReference>
<dbReference type="PANTHER" id="PTHR43297">
    <property type="entry name" value="OLIGOPEPTIDE TRANSPORT ATP-BINDING PROTEIN APPD"/>
    <property type="match status" value="1"/>
</dbReference>
<evidence type="ECO:0000256" key="13">
    <source>
        <dbReference type="ARBA" id="ARBA00048610"/>
    </source>
</evidence>
<gene>
    <name evidence="15" type="ORF">EV657_107142</name>
</gene>